<dbReference type="EMBL" id="REGN01000227">
    <property type="protein sequence ID" value="RNA43400.1"/>
    <property type="molecule type" value="Genomic_DNA"/>
</dbReference>
<organism evidence="1 2">
    <name type="scientific">Brachionus plicatilis</name>
    <name type="common">Marine rotifer</name>
    <name type="synonym">Brachionus muelleri</name>
    <dbReference type="NCBI Taxonomy" id="10195"/>
    <lineage>
        <taxon>Eukaryota</taxon>
        <taxon>Metazoa</taxon>
        <taxon>Spiralia</taxon>
        <taxon>Gnathifera</taxon>
        <taxon>Rotifera</taxon>
        <taxon>Eurotatoria</taxon>
        <taxon>Monogononta</taxon>
        <taxon>Pseudotrocha</taxon>
        <taxon>Ploima</taxon>
        <taxon>Brachionidae</taxon>
        <taxon>Brachionus</taxon>
    </lineage>
</organism>
<comment type="caution">
    <text evidence="1">The sequence shown here is derived from an EMBL/GenBank/DDBJ whole genome shotgun (WGS) entry which is preliminary data.</text>
</comment>
<keyword evidence="2" id="KW-1185">Reference proteome</keyword>
<dbReference type="AlphaFoldDB" id="A0A3M7T6F4"/>
<reference evidence="1 2" key="1">
    <citation type="journal article" date="2018" name="Sci. Rep.">
        <title>Genomic signatures of local adaptation to the degree of environmental predictability in rotifers.</title>
        <authorList>
            <person name="Franch-Gras L."/>
            <person name="Hahn C."/>
            <person name="Garcia-Roger E.M."/>
            <person name="Carmona M.J."/>
            <person name="Serra M."/>
            <person name="Gomez A."/>
        </authorList>
    </citation>
    <scope>NUCLEOTIDE SEQUENCE [LARGE SCALE GENOMIC DNA]</scope>
    <source>
        <strain evidence="1">HYR1</strain>
    </source>
</reference>
<protein>
    <submittedName>
        <fullName evidence="1">Uncharacterized protein</fullName>
    </submittedName>
</protein>
<dbReference type="Proteomes" id="UP000276133">
    <property type="component" value="Unassembled WGS sequence"/>
</dbReference>
<proteinExistence type="predicted"/>
<sequence>MNCDKKKTHLNLDSYIFITNIEKNIRIFSTFKLAFIFGQNLLPGTNSTREHYLGSVKINSPKKLAAARTFPAPQYQNI</sequence>
<accession>A0A3M7T6F4</accession>
<evidence type="ECO:0000313" key="1">
    <source>
        <dbReference type="EMBL" id="RNA43400.1"/>
    </source>
</evidence>
<name>A0A3M7T6F4_BRAPC</name>
<gene>
    <name evidence="1" type="ORF">BpHYR1_000703</name>
</gene>
<evidence type="ECO:0000313" key="2">
    <source>
        <dbReference type="Proteomes" id="UP000276133"/>
    </source>
</evidence>